<reference evidence="2 3" key="1">
    <citation type="submission" date="2023-01" db="EMBL/GenBank/DDBJ databases">
        <authorList>
            <person name="Kreplak J."/>
        </authorList>
    </citation>
    <scope>NUCLEOTIDE SEQUENCE [LARGE SCALE GENOMIC DNA]</scope>
</reference>
<dbReference type="Proteomes" id="UP001157006">
    <property type="component" value="Chromosome 6"/>
</dbReference>
<gene>
    <name evidence="2" type="ORF">VFH_VI162240</name>
</gene>
<dbReference type="PANTHER" id="PTHR38390">
    <property type="entry name" value="OS01G0103900 PROTEIN"/>
    <property type="match status" value="1"/>
</dbReference>
<protein>
    <submittedName>
        <fullName evidence="2">Uncharacterized protein</fullName>
    </submittedName>
</protein>
<evidence type="ECO:0000313" key="2">
    <source>
        <dbReference type="EMBL" id="CAI8619262.1"/>
    </source>
</evidence>
<name>A0AAV1BEE8_VICFA</name>
<dbReference type="PANTHER" id="PTHR38390:SF2">
    <property type="entry name" value="OS01G0103900 PROTEIN"/>
    <property type="match status" value="1"/>
</dbReference>
<dbReference type="AlphaFoldDB" id="A0AAV1BEE8"/>
<feature type="region of interest" description="Disordered" evidence="1">
    <location>
        <begin position="485"/>
        <end position="512"/>
    </location>
</feature>
<evidence type="ECO:0000256" key="1">
    <source>
        <dbReference type="SAM" id="MobiDB-lite"/>
    </source>
</evidence>
<organism evidence="2 3">
    <name type="scientific">Vicia faba</name>
    <name type="common">Broad bean</name>
    <name type="synonym">Faba vulgaris</name>
    <dbReference type="NCBI Taxonomy" id="3906"/>
    <lineage>
        <taxon>Eukaryota</taxon>
        <taxon>Viridiplantae</taxon>
        <taxon>Streptophyta</taxon>
        <taxon>Embryophyta</taxon>
        <taxon>Tracheophyta</taxon>
        <taxon>Spermatophyta</taxon>
        <taxon>Magnoliopsida</taxon>
        <taxon>eudicotyledons</taxon>
        <taxon>Gunneridae</taxon>
        <taxon>Pentapetalae</taxon>
        <taxon>rosids</taxon>
        <taxon>fabids</taxon>
        <taxon>Fabales</taxon>
        <taxon>Fabaceae</taxon>
        <taxon>Papilionoideae</taxon>
        <taxon>50 kb inversion clade</taxon>
        <taxon>NPAAA clade</taxon>
        <taxon>Hologalegina</taxon>
        <taxon>IRL clade</taxon>
        <taxon>Fabeae</taxon>
        <taxon>Vicia</taxon>
    </lineage>
</organism>
<sequence length="582" mass="65251">MVQLCFVLDLRSLAPPLLGDLKQSLLQLANFYAISSPSSSARKSATLSDRIGLCYVVKNRLTSSDELMIAYRPVGNFNLRDFHHAVNSLPSDAFLFDMDNVSDVMISDVLSKRVLYSWQGKDIERKVIVITSILPEDVDSVMQKSLMDAADKCVSIQTYITDFRSFNGLVKRWLQFLKDDMDKPCQCQTCRCHGIPLGDAEKKLNMFSCPVTGSNLETSDVSENSVRVGEKTILFLPSFHNSLKLLPVYSPINVTVTERINLASLDEGLIMGASFVVTAYPYHLIETNSDDTDQSDMNAQLFQGLSSVLHSMDQGLLCFSNCDLETMTEAPYHCYYILQPSDNAPMLMRRLAGAEEVKQTPDNRLIDPLVNKDVESSVQACLLKIEVTDYDPLLHERGFHQKLNVLVKESLQLGLVFPKKDGAFSELNSSQQPSSEVIGRAQSANNVVVDKEILSMDITDQDDRTMACITEEWKQLVVSEEPKLHSPSCMPKAKLDQSSIAPRNSNRELDKETSRILERLEVPRPLKGKKVSPALNESCVKNKTVATKKPLIPFQSTQNTEQVIVGSQLLKPNFQRQKRKQR</sequence>
<keyword evidence="3" id="KW-1185">Reference proteome</keyword>
<dbReference type="EMBL" id="OX451741">
    <property type="protein sequence ID" value="CAI8619262.1"/>
    <property type="molecule type" value="Genomic_DNA"/>
</dbReference>
<proteinExistence type="predicted"/>
<evidence type="ECO:0000313" key="3">
    <source>
        <dbReference type="Proteomes" id="UP001157006"/>
    </source>
</evidence>
<accession>A0AAV1BEE8</accession>